<dbReference type="Gene3D" id="1.10.10.1320">
    <property type="entry name" value="Anti-sigma factor, zinc-finger domain"/>
    <property type="match status" value="1"/>
</dbReference>
<evidence type="ECO:0000256" key="7">
    <source>
        <dbReference type="ARBA" id="ARBA00024353"/>
    </source>
</evidence>
<evidence type="ECO:0000259" key="12">
    <source>
        <dbReference type="Pfam" id="PF10099"/>
    </source>
</evidence>
<dbReference type="EMBL" id="JBHSEF010000021">
    <property type="protein sequence ID" value="MFC4354955.1"/>
    <property type="molecule type" value="Genomic_DNA"/>
</dbReference>
<dbReference type="RefSeq" id="WP_378141252.1">
    <property type="nucleotide sequence ID" value="NZ_JBHSEF010000021.1"/>
</dbReference>
<evidence type="ECO:0000256" key="2">
    <source>
        <dbReference type="ARBA" id="ARBA00004236"/>
    </source>
</evidence>
<keyword evidence="5 11" id="KW-1133">Transmembrane helix</keyword>
<keyword evidence="4 11" id="KW-0812">Transmembrane</keyword>
<evidence type="ECO:0000256" key="4">
    <source>
        <dbReference type="ARBA" id="ARBA00022692"/>
    </source>
</evidence>
<dbReference type="PANTHER" id="PTHR37461:SF1">
    <property type="entry name" value="ANTI-SIGMA-K FACTOR RSKA"/>
    <property type="match status" value="1"/>
</dbReference>
<keyword evidence="15" id="KW-1185">Reference proteome</keyword>
<protein>
    <recommendedName>
        <fullName evidence="8">Anti-sigma-W factor RsiW</fullName>
    </recommendedName>
    <alternativeName>
        <fullName evidence="10">Regulator of SigK</fullName>
    </alternativeName>
    <alternativeName>
        <fullName evidence="9">Sigma-K anti-sigma factor RskA</fullName>
    </alternativeName>
</protein>
<evidence type="ECO:0000256" key="8">
    <source>
        <dbReference type="ARBA" id="ARBA00024438"/>
    </source>
</evidence>
<evidence type="ECO:0000256" key="11">
    <source>
        <dbReference type="SAM" id="Phobius"/>
    </source>
</evidence>
<name>A0ABV8UWZ6_9BACL</name>
<comment type="caution">
    <text evidence="14">The sequence shown here is derived from an EMBL/GenBank/DDBJ whole genome shotgun (WGS) entry which is preliminary data.</text>
</comment>
<dbReference type="Pfam" id="PF10099">
    <property type="entry name" value="RskA_C"/>
    <property type="match status" value="1"/>
</dbReference>
<reference evidence="15" key="1">
    <citation type="journal article" date="2019" name="Int. J. Syst. Evol. Microbiol.">
        <title>The Global Catalogue of Microorganisms (GCM) 10K type strain sequencing project: providing services to taxonomists for standard genome sequencing and annotation.</title>
        <authorList>
            <consortium name="The Broad Institute Genomics Platform"/>
            <consortium name="The Broad Institute Genome Sequencing Center for Infectious Disease"/>
            <person name="Wu L."/>
            <person name="Ma J."/>
        </authorList>
    </citation>
    <scope>NUCLEOTIDE SEQUENCE [LARGE SCALE GENOMIC DNA]</scope>
    <source>
        <strain evidence="15">CCUG 50353</strain>
    </source>
</reference>
<dbReference type="InterPro" id="IPR018764">
    <property type="entry name" value="RskA_C"/>
</dbReference>
<evidence type="ECO:0000256" key="9">
    <source>
        <dbReference type="ARBA" id="ARBA00029829"/>
    </source>
</evidence>
<evidence type="ECO:0000256" key="10">
    <source>
        <dbReference type="ARBA" id="ARBA00030803"/>
    </source>
</evidence>
<comment type="subcellular location">
    <subcellularLocation>
        <location evidence="2">Cell membrane</location>
    </subcellularLocation>
    <subcellularLocation>
        <location evidence="1">Membrane</location>
        <topology evidence="1">Single-pass membrane protein</topology>
    </subcellularLocation>
</comment>
<dbReference type="PANTHER" id="PTHR37461">
    <property type="entry name" value="ANTI-SIGMA-K FACTOR RSKA"/>
    <property type="match status" value="1"/>
</dbReference>
<dbReference type="InterPro" id="IPR041916">
    <property type="entry name" value="Anti_sigma_zinc_sf"/>
</dbReference>
<dbReference type="Pfam" id="PF13490">
    <property type="entry name" value="zf-HC2"/>
    <property type="match status" value="1"/>
</dbReference>
<organism evidence="14 15">
    <name type="scientific">Chryseomicrobium palamuruense</name>
    <dbReference type="NCBI Taxonomy" id="682973"/>
    <lineage>
        <taxon>Bacteria</taxon>
        <taxon>Bacillati</taxon>
        <taxon>Bacillota</taxon>
        <taxon>Bacilli</taxon>
        <taxon>Bacillales</taxon>
        <taxon>Caryophanaceae</taxon>
        <taxon>Chryseomicrobium</taxon>
    </lineage>
</organism>
<evidence type="ECO:0000259" key="13">
    <source>
        <dbReference type="Pfam" id="PF13490"/>
    </source>
</evidence>
<evidence type="ECO:0000256" key="1">
    <source>
        <dbReference type="ARBA" id="ARBA00004167"/>
    </source>
</evidence>
<evidence type="ECO:0000313" key="14">
    <source>
        <dbReference type="EMBL" id="MFC4354955.1"/>
    </source>
</evidence>
<evidence type="ECO:0000256" key="5">
    <source>
        <dbReference type="ARBA" id="ARBA00022989"/>
    </source>
</evidence>
<evidence type="ECO:0000313" key="15">
    <source>
        <dbReference type="Proteomes" id="UP001595733"/>
    </source>
</evidence>
<feature type="domain" description="Anti-sigma K factor RskA C-terminal" evidence="12">
    <location>
        <begin position="117"/>
        <end position="254"/>
    </location>
</feature>
<keyword evidence="3" id="KW-1003">Cell membrane</keyword>
<dbReference type="Proteomes" id="UP001595733">
    <property type="component" value="Unassembled WGS sequence"/>
</dbReference>
<gene>
    <name evidence="14" type="ORF">ACFO0S_07835</name>
</gene>
<keyword evidence="6 11" id="KW-0472">Membrane</keyword>
<dbReference type="InterPro" id="IPR051474">
    <property type="entry name" value="Anti-sigma-K/W_factor"/>
</dbReference>
<feature type="transmembrane region" description="Helical" evidence="11">
    <location>
        <begin position="113"/>
        <end position="135"/>
    </location>
</feature>
<comment type="similarity">
    <text evidence="7">Belongs to the zinc-associated anti-sigma factor (ZAS) superfamily. Anti-sigma-W factor family.</text>
</comment>
<sequence>MERLMCEQTIDYFNGQLTEDEQKAFEDHLTTCADCQQELAEWQMLAEDLPYVSESVEPPVGMKERVLSSILDEGRQVSVPSEQVLDETIEKAPQSSPVLPFKKPAKRQHATRFMPLVAAALVISLVGNAFLGWTVQNQRAAIDTQSETVDQLIALVNLQPLEGDSTGTASIVRHGDEIRVVVQASSLPELADEEVYQVWLIDSEDESGPDRAGTFTSSGTDGAVVYTLPVGQEFSWDQIAVSHEPNKDSETPLGDVLMASAISAPESE</sequence>
<evidence type="ECO:0000256" key="6">
    <source>
        <dbReference type="ARBA" id="ARBA00023136"/>
    </source>
</evidence>
<proteinExistence type="inferred from homology"/>
<accession>A0ABV8UWZ6</accession>
<dbReference type="InterPro" id="IPR027383">
    <property type="entry name" value="Znf_put"/>
</dbReference>
<feature type="domain" description="Putative zinc-finger" evidence="13">
    <location>
        <begin position="11"/>
        <end position="36"/>
    </location>
</feature>
<evidence type="ECO:0000256" key="3">
    <source>
        <dbReference type="ARBA" id="ARBA00022475"/>
    </source>
</evidence>